<dbReference type="OrthoDB" id="5383057at2759"/>
<evidence type="ECO:0000256" key="1">
    <source>
        <dbReference type="SAM" id="MobiDB-lite"/>
    </source>
</evidence>
<keyword evidence="3" id="KW-1185">Reference proteome</keyword>
<feature type="compositionally biased region" description="Polar residues" evidence="1">
    <location>
        <begin position="245"/>
        <end position="262"/>
    </location>
</feature>
<feature type="compositionally biased region" description="Polar residues" evidence="1">
    <location>
        <begin position="48"/>
        <end position="58"/>
    </location>
</feature>
<dbReference type="InParanoid" id="A0A194XF47"/>
<dbReference type="RefSeq" id="XP_018072747.1">
    <property type="nucleotide sequence ID" value="XM_018219758.1"/>
</dbReference>
<dbReference type="KEGG" id="psco:LY89DRAFT_733063"/>
<evidence type="ECO:0000313" key="3">
    <source>
        <dbReference type="Proteomes" id="UP000070700"/>
    </source>
</evidence>
<feature type="compositionally biased region" description="Low complexity" evidence="1">
    <location>
        <begin position="161"/>
        <end position="172"/>
    </location>
</feature>
<reference evidence="2 3" key="1">
    <citation type="submission" date="2015-10" db="EMBL/GenBank/DDBJ databases">
        <title>Full genome of DAOMC 229536 Phialocephala scopiformis, a fungal endophyte of spruce producing the potent anti-insectan compound rugulosin.</title>
        <authorList>
            <consortium name="DOE Joint Genome Institute"/>
            <person name="Walker A.K."/>
            <person name="Frasz S.L."/>
            <person name="Seifert K.A."/>
            <person name="Miller J.D."/>
            <person name="Mondo S.J."/>
            <person name="Labutti K."/>
            <person name="Lipzen A."/>
            <person name="Dockter R."/>
            <person name="Kennedy M."/>
            <person name="Grigoriev I.V."/>
            <person name="Spatafora J.W."/>
        </authorList>
    </citation>
    <scope>NUCLEOTIDE SEQUENCE [LARGE SCALE GENOMIC DNA]</scope>
    <source>
        <strain evidence="2 3">CBS 120377</strain>
    </source>
</reference>
<feature type="compositionally biased region" description="Basic and acidic residues" evidence="1">
    <location>
        <begin position="1"/>
        <end position="12"/>
    </location>
</feature>
<dbReference type="EMBL" id="KQ947413">
    <property type="protein sequence ID" value="KUJ18392.1"/>
    <property type="molecule type" value="Genomic_DNA"/>
</dbReference>
<proteinExistence type="predicted"/>
<feature type="compositionally biased region" description="Basic and acidic residues" evidence="1">
    <location>
        <begin position="219"/>
        <end position="233"/>
    </location>
</feature>
<feature type="compositionally biased region" description="Polar residues" evidence="1">
    <location>
        <begin position="173"/>
        <end position="185"/>
    </location>
</feature>
<dbReference type="AlphaFoldDB" id="A0A194XF47"/>
<sequence>MSEQKSKAEIIAERQANLPLPEDPPVASDWNSADARTVNVAAGERQSEISTGDASSTGLREPATAGSGVNDPHSIIKESAGPVASDSLAAESDTFSENRNSEPQSVSGSNSTFANTNTSGVIRLDPASDAESRQAQENWASERSYPDALGGQSKRTAVENTQGSYQTGGSSSNAGTAPSYVNSQYVDAGGPKGKNLTEGGFDENAKNASFNQDIGGKNDPGRLAEQKFERENADAAGTAGMPKQQGVSGDNTYDTLGGDTSA</sequence>
<dbReference type="Proteomes" id="UP000070700">
    <property type="component" value="Unassembled WGS sequence"/>
</dbReference>
<gene>
    <name evidence="2" type="ORF">LY89DRAFT_733063</name>
</gene>
<dbReference type="GeneID" id="28829484"/>
<name>A0A194XF47_MOLSC</name>
<protein>
    <submittedName>
        <fullName evidence="2">Uncharacterized protein</fullName>
    </submittedName>
</protein>
<accession>A0A194XF47</accession>
<organism evidence="2 3">
    <name type="scientific">Mollisia scopiformis</name>
    <name type="common">Conifer needle endophyte fungus</name>
    <name type="synonym">Phialocephala scopiformis</name>
    <dbReference type="NCBI Taxonomy" id="149040"/>
    <lineage>
        <taxon>Eukaryota</taxon>
        <taxon>Fungi</taxon>
        <taxon>Dikarya</taxon>
        <taxon>Ascomycota</taxon>
        <taxon>Pezizomycotina</taxon>
        <taxon>Leotiomycetes</taxon>
        <taxon>Helotiales</taxon>
        <taxon>Mollisiaceae</taxon>
        <taxon>Mollisia</taxon>
    </lineage>
</organism>
<feature type="compositionally biased region" description="Polar residues" evidence="1">
    <location>
        <begin position="93"/>
        <end position="120"/>
    </location>
</feature>
<feature type="region of interest" description="Disordered" evidence="1">
    <location>
        <begin position="1"/>
        <end position="262"/>
    </location>
</feature>
<evidence type="ECO:0000313" key="2">
    <source>
        <dbReference type="EMBL" id="KUJ18392.1"/>
    </source>
</evidence>